<keyword evidence="3" id="KW-1185">Reference proteome</keyword>
<organism evidence="2 3">
    <name type="scientific">Shimia litoralis</name>
    <dbReference type="NCBI Taxonomy" id="420403"/>
    <lineage>
        <taxon>Bacteria</taxon>
        <taxon>Pseudomonadati</taxon>
        <taxon>Pseudomonadota</taxon>
        <taxon>Alphaproteobacteria</taxon>
        <taxon>Rhodobacterales</taxon>
        <taxon>Roseobacteraceae</taxon>
    </lineage>
</organism>
<dbReference type="RefSeq" id="WP_138015989.1">
    <property type="nucleotide sequence ID" value="NZ_SULI01000008.1"/>
</dbReference>
<sequence>MFEFLFCSMVTILPDYLYRHFKQGKRWGRELTLFTMWFELRWGITSCFMLTVSLITVIFYYHPSTTHVASNFRTVTILSEGGGRVEEIFVENGQHVNSGVPLFRLDGASQKAAAVTARTRIVEVDAAALVAGADLEAAEANVRHAEAAFAQTQDELERKQTLFDRNSSAVSARDVETLQNRLAEREADIEAAVANKEAVQNRIEVLLPAQKDSAEAALDQAETELAKMTVYAGVDGTIEQFTLRVGDYVNPILRPAGILVPSDAGRNRFQAGFGQISSQVLHPGMLAEMTCMSAPMTIIPMVITEIQDVIAAGQMRPSDRLIDFQNSGPPGTLTVFMEPLYAGQTSHLPPGSNCIANAYTNNHEKLADPELGFGSRIALHTIDTVGLAHAMILRIQSLLLPIQTLVLTGH</sequence>
<dbReference type="Gene3D" id="1.10.287.470">
    <property type="entry name" value="Helix hairpin bin"/>
    <property type="match status" value="1"/>
</dbReference>
<protein>
    <submittedName>
        <fullName evidence="2">HlyD family secretion protein</fullName>
    </submittedName>
</protein>
<gene>
    <name evidence="2" type="ORF">FAP39_08570</name>
</gene>
<keyword evidence="1" id="KW-0175">Coiled coil</keyword>
<accession>A0A4U7N4Z9</accession>
<evidence type="ECO:0000313" key="2">
    <source>
        <dbReference type="EMBL" id="TKZ20860.1"/>
    </source>
</evidence>
<dbReference type="SUPFAM" id="SSF111369">
    <property type="entry name" value="HlyD-like secretion proteins"/>
    <property type="match status" value="1"/>
</dbReference>
<proteinExistence type="predicted"/>
<name>A0A4U7N4Z9_9RHOB</name>
<dbReference type="InterPro" id="IPR050393">
    <property type="entry name" value="MFP_Efflux_Pump"/>
</dbReference>
<dbReference type="OrthoDB" id="7929252at2"/>
<dbReference type="PANTHER" id="PTHR30367:SF12">
    <property type="entry name" value="P-HYDROXYBENZOIC ACID EFFLUX PUMP SUBUNIT AAEA"/>
    <property type="match status" value="1"/>
</dbReference>
<reference evidence="2 3" key="1">
    <citation type="submission" date="2019-04" db="EMBL/GenBank/DDBJ databases">
        <title>Genome sequence of Pelagicola litoralis CL-ES2.</title>
        <authorList>
            <person name="Cao J."/>
        </authorList>
    </citation>
    <scope>NUCLEOTIDE SEQUENCE [LARGE SCALE GENOMIC DNA]</scope>
    <source>
        <strain evidence="2 3">CL-ES2</strain>
    </source>
</reference>
<feature type="coiled-coil region" evidence="1">
    <location>
        <begin position="135"/>
        <end position="231"/>
    </location>
</feature>
<dbReference type="PANTHER" id="PTHR30367">
    <property type="entry name" value="P-HYDROXYBENZOIC ACID EFFLUX PUMP SUBUNIT AAEA-RELATED"/>
    <property type="match status" value="1"/>
</dbReference>
<dbReference type="AlphaFoldDB" id="A0A4U7N4Z9"/>
<evidence type="ECO:0000256" key="1">
    <source>
        <dbReference type="SAM" id="Coils"/>
    </source>
</evidence>
<evidence type="ECO:0000313" key="3">
    <source>
        <dbReference type="Proteomes" id="UP000306575"/>
    </source>
</evidence>
<dbReference type="EMBL" id="SULI01000008">
    <property type="protein sequence ID" value="TKZ20860.1"/>
    <property type="molecule type" value="Genomic_DNA"/>
</dbReference>
<dbReference type="Proteomes" id="UP000306575">
    <property type="component" value="Unassembled WGS sequence"/>
</dbReference>
<comment type="caution">
    <text evidence="2">The sequence shown here is derived from an EMBL/GenBank/DDBJ whole genome shotgun (WGS) entry which is preliminary data.</text>
</comment>
<dbReference type="Gene3D" id="2.40.50.100">
    <property type="match status" value="1"/>
</dbReference>